<keyword evidence="1" id="KW-0596">Phosphopantetheine</keyword>
<dbReference type="GO" id="GO:0004312">
    <property type="term" value="F:fatty acid synthase activity"/>
    <property type="evidence" value="ECO:0007669"/>
    <property type="project" value="TreeGrafter"/>
</dbReference>
<dbReference type="InterPro" id="IPR049900">
    <property type="entry name" value="PKS_mFAS_DH"/>
</dbReference>
<feature type="domain" description="Carrier" evidence="8">
    <location>
        <begin position="1666"/>
        <end position="1743"/>
    </location>
</feature>
<evidence type="ECO:0000256" key="4">
    <source>
        <dbReference type="ARBA" id="ARBA00022857"/>
    </source>
</evidence>
<feature type="domain" description="PKS/mFAS DH" evidence="10">
    <location>
        <begin position="1369"/>
        <end position="1642"/>
    </location>
</feature>
<dbReference type="STRING" id="47312.SAMN04489765_1115"/>
<dbReference type="SMART" id="SM00825">
    <property type="entry name" value="PKS_KS"/>
    <property type="match status" value="1"/>
</dbReference>
<dbReference type="FunFam" id="3.30.70.250:FF:000003">
    <property type="entry name" value="Polyketide beta-ketoacyl synthase Pks3"/>
    <property type="match status" value="1"/>
</dbReference>
<dbReference type="SUPFAM" id="SSF53901">
    <property type="entry name" value="Thiolase-like"/>
    <property type="match status" value="1"/>
</dbReference>
<dbReference type="Gene3D" id="3.30.70.250">
    <property type="entry name" value="Malonyl-CoA ACP transacylase, ACP-binding"/>
    <property type="match status" value="1"/>
</dbReference>
<evidence type="ECO:0000259" key="9">
    <source>
        <dbReference type="PROSITE" id="PS52004"/>
    </source>
</evidence>
<evidence type="ECO:0000256" key="2">
    <source>
        <dbReference type="ARBA" id="ARBA00022553"/>
    </source>
</evidence>
<feature type="active site" description="Proton donor; for dehydratase activity" evidence="6">
    <location>
        <position position="1562"/>
    </location>
</feature>
<dbReference type="InterPro" id="IPR042104">
    <property type="entry name" value="PKS_dehydratase_sf"/>
</dbReference>
<feature type="active site" description="Proton acceptor; for dehydratase activity" evidence="6">
    <location>
        <position position="1412"/>
    </location>
</feature>
<gene>
    <name evidence="11" type="ORF">SAMN04489765_1115</name>
</gene>
<evidence type="ECO:0000313" key="12">
    <source>
        <dbReference type="Proteomes" id="UP000183053"/>
    </source>
</evidence>
<keyword evidence="12" id="KW-1185">Reference proteome</keyword>
<dbReference type="InterPro" id="IPR009081">
    <property type="entry name" value="PP-bd_ACP"/>
</dbReference>
<dbReference type="GO" id="GO:0006633">
    <property type="term" value="P:fatty acid biosynthetic process"/>
    <property type="evidence" value="ECO:0007669"/>
    <property type="project" value="InterPro"/>
</dbReference>
<dbReference type="OrthoDB" id="9778690at2"/>
<feature type="domain" description="Ketosynthase family 3 (KS3)" evidence="9">
    <location>
        <begin position="35"/>
        <end position="463"/>
    </location>
</feature>
<dbReference type="InterPro" id="IPR016036">
    <property type="entry name" value="Malonyl_transacylase_ACP-bd"/>
</dbReference>
<dbReference type="FunFam" id="3.40.47.10:FF:000019">
    <property type="entry name" value="Polyketide synthase type I"/>
    <property type="match status" value="1"/>
</dbReference>
<dbReference type="InterPro" id="IPR020841">
    <property type="entry name" value="PKS_Beta-ketoAc_synthase_dom"/>
</dbReference>
<keyword evidence="3" id="KW-0808">Transferase</keyword>
<dbReference type="RefSeq" id="WP_068566809.1">
    <property type="nucleotide sequence ID" value="NZ_FNLF01000002.1"/>
</dbReference>
<sequence length="1786" mass="185990">MTSPTTPDRRALITDALRRIDDLTDRLAIAEQGAREPVAVVGIGCRLPGGVDGPDSYWDLLERGGDGVVRVPEDRWDADALYSADHTVAGTICNRDGGFLTHWDPAQFDAEFFGISPREAAGMDPQHRLLLEVAWEALEHSGIVPGSLRGTRTGVYVGLTTADYAHTLSGELALDEIDPYIPFGSAHNFAAGRLSYFLGLNGPAVVLDTACSSSLSAMHLACQGLRRRESDAALVAGVNLVLSPENSIACSRWGMLAPDGHCKSFDAAADGYVRSEGCGVVVLKRLSDAVADGDRILALVRGTAVNQDGASSGQTVPNGPAQQALLRQALESSGLEPSDIDFVESHGTGTGLGDPIELDTLDRVFGERGDAAPLVVGAVKSNLGHLESAAGIAGVIKTVLALGRSRIPRNLHFESLTPHACAGAARFVFPTDTVDWPEREAPRRAGVSSFGVSGTNAHVVLEQAPAAEPAPVPAPPAEGAVHRLVLSGKSIERVRAAAANLADWLTGPGATVPLADVADEIGHRRPRFPRIATVVADDHDGAVQGLRALAAGRPAPGTVAPQRGGRRDGIVFVFSGQGAQWAGMGRALLRTEPAFADAIRALEPDFRRIVGFSLEEALTTGEVTSGIDRIQPVLVGVQLALVELWRSRGVHPDAVIGHSMGEVAAAVTAGALSVADGLTVIATRSALMRRELAGRGAMAVLELDEAAAAEVVARHEGVCVAVVASPRQTVVAGDPERIDAVIGEVSARDLLARRVEVDVASHHATVDPILDELREALRPVAPTAPRIPFHSTVRAGDRAPRPDADYWAENLRRTVRFADAVAAAAAENGTFIEISPHPLLTGAIADGVDDAEHLVVGTLLRETSEPVVFEANLVAVRGPSYPEVAQAPQALRPPVAVPTTPWLRRRHWITPRAAAPGAAAPAADGGPNGWFLTLEHPAREASGAPDESSAWLVLADDGGEHLARALGAGSRGLPAAALRQDPDAVRAAFEGADRVLYAPAPAADGLDPAAARRVLGDLTALARLLAGHDGAPRLTMLTRNAEAIAEGEAVSGVHAALWGAGRTLALEHPEFWGGLVDVDAALPPALLAPVLRAETGSRDGDDQVLHRAGVRRVPRLRRAHAPVARADVDHDRAQLVVGATGNIGGDVVRQLARMGAGTVVALSRRGGLPDGLAEEAAAHGTTLVPVAVDAADPQALAALFARFGADLPELGGIHVASLSGGAGQLSELTADEIDAMFRSKVDVLANLHALSLTVPVRDFVIFSSITGVIGSRWLGHYTAANAYADAVAATRRHLGLPARVVDWGLFESWAQARPETASAGLTPMPNDAAVRCLPAVLGAEAPTRSIVVGADWPRLAENFRSRSAFRVVDDLLGAAGPTLAQLPTASPGTLTAPQDAAAIRVSAAERPHAVAHRVRGVEVVPVSVLAAGMLAARPEHALRDLRFEYPIVLDQPRAVRVSTGPDSVTVSSSTDPQAPADRWIRHAEAGIGAAPDGAAPGLPDDASGGDLELPDYDAAGAADLARQWGVEGVPFHWEVLEHEAGPGALRARVRLPHEAAAAAAIDAAVHLARLTGRLDDGLLLPTAIGSLTQEHDLGPEVVIAVQRRADRGEGLLVDASVEAPDGRQAIRLAGVRFAAVDPIVVTAPEEAGPGPAVMAVPDLTTLAPAEVADTVARVLRDVLARELGTDPSDVDAEQPFPELGLDSMMAMAMLRDAKAALGVDLSATMLWDHPTVARLSAHIAATLVPAAAEDLPPEPATAAGADDVGGLLDELFESAESFDFAEGEIR</sequence>
<dbReference type="Pfam" id="PF00698">
    <property type="entry name" value="Acyl_transf_1"/>
    <property type="match status" value="1"/>
</dbReference>
<dbReference type="InterPro" id="IPR014031">
    <property type="entry name" value="Ketoacyl_synth_C"/>
</dbReference>
<keyword evidence="4" id="KW-0521">NADP</keyword>
<dbReference type="Pfam" id="PF00109">
    <property type="entry name" value="ketoacyl-synt"/>
    <property type="match status" value="1"/>
</dbReference>
<dbReference type="InterPro" id="IPR036291">
    <property type="entry name" value="NAD(P)-bd_dom_sf"/>
</dbReference>
<dbReference type="GO" id="GO:0031177">
    <property type="term" value="F:phosphopantetheine binding"/>
    <property type="evidence" value="ECO:0007669"/>
    <property type="project" value="InterPro"/>
</dbReference>
<reference evidence="12" key="1">
    <citation type="submission" date="2016-10" db="EMBL/GenBank/DDBJ databases">
        <authorList>
            <person name="Varghese N."/>
            <person name="Submissions S."/>
        </authorList>
    </citation>
    <scope>NUCLEOTIDE SEQUENCE [LARGE SCALE GENOMIC DNA]</scope>
    <source>
        <strain evidence="12">DSM 44142</strain>
    </source>
</reference>
<dbReference type="Gene3D" id="1.10.1200.10">
    <property type="entry name" value="ACP-like"/>
    <property type="match status" value="1"/>
</dbReference>
<dbReference type="Proteomes" id="UP000183053">
    <property type="component" value="Unassembled WGS sequence"/>
</dbReference>
<feature type="region of interest" description="Disordered" evidence="7">
    <location>
        <begin position="1490"/>
        <end position="1509"/>
    </location>
</feature>
<dbReference type="InterPro" id="IPR013968">
    <property type="entry name" value="PKS_KR"/>
</dbReference>
<dbReference type="Pfam" id="PF02801">
    <property type="entry name" value="Ketoacyl-synt_C"/>
    <property type="match status" value="1"/>
</dbReference>
<dbReference type="SUPFAM" id="SSF52151">
    <property type="entry name" value="FabD/lysophospholipase-like"/>
    <property type="match status" value="1"/>
</dbReference>
<feature type="region of interest" description="N-terminal hotdog fold" evidence="6">
    <location>
        <begin position="1369"/>
        <end position="1494"/>
    </location>
</feature>
<evidence type="ECO:0000256" key="6">
    <source>
        <dbReference type="PROSITE-ProRule" id="PRU01363"/>
    </source>
</evidence>
<dbReference type="PROSITE" id="PS00012">
    <property type="entry name" value="PHOSPHOPANTETHEINE"/>
    <property type="match status" value="1"/>
</dbReference>
<dbReference type="Pfam" id="PF00550">
    <property type="entry name" value="PP-binding"/>
    <property type="match status" value="1"/>
</dbReference>
<dbReference type="PANTHER" id="PTHR43775">
    <property type="entry name" value="FATTY ACID SYNTHASE"/>
    <property type="match status" value="1"/>
</dbReference>
<dbReference type="PANTHER" id="PTHR43775:SF37">
    <property type="entry name" value="SI:DKEY-61P9.11"/>
    <property type="match status" value="1"/>
</dbReference>
<dbReference type="PROSITE" id="PS52019">
    <property type="entry name" value="PKS_MFAS_DH"/>
    <property type="match status" value="1"/>
</dbReference>
<evidence type="ECO:0000256" key="1">
    <source>
        <dbReference type="ARBA" id="ARBA00022450"/>
    </source>
</evidence>
<evidence type="ECO:0000313" key="11">
    <source>
        <dbReference type="EMBL" id="SDQ61328.1"/>
    </source>
</evidence>
<dbReference type="Pfam" id="PF16197">
    <property type="entry name" value="KAsynt_C_assoc"/>
    <property type="match status" value="1"/>
</dbReference>
<dbReference type="Gene3D" id="3.40.50.720">
    <property type="entry name" value="NAD(P)-binding Rossmann-like Domain"/>
    <property type="match status" value="1"/>
</dbReference>
<dbReference type="InterPro" id="IPR006162">
    <property type="entry name" value="Ppantetheine_attach_site"/>
</dbReference>
<dbReference type="InterPro" id="IPR001227">
    <property type="entry name" value="Ac_transferase_dom_sf"/>
</dbReference>
<feature type="region of interest" description="C-terminal hotdog fold" evidence="6">
    <location>
        <begin position="1509"/>
        <end position="1642"/>
    </location>
</feature>
<dbReference type="GO" id="GO:0004315">
    <property type="term" value="F:3-oxoacyl-[acyl-carrier-protein] synthase activity"/>
    <property type="evidence" value="ECO:0007669"/>
    <property type="project" value="InterPro"/>
</dbReference>
<evidence type="ECO:0000256" key="5">
    <source>
        <dbReference type="ARBA" id="ARBA00023268"/>
    </source>
</evidence>
<dbReference type="Pfam" id="PF08659">
    <property type="entry name" value="KR"/>
    <property type="match status" value="1"/>
</dbReference>
<dbReference type="InterPro" id="IPR014030">
    <property type="entry name" value="Ketoacyl_synth_N"/>
</dbReference>
<dbReference type="PROSITE" id="PS00606">
    <property type="entry name" value="KS3_1"/>
    <property type="match status" value="1"/>
</dbReference>
<dbReference type="Gene3D" id="3.40.47.10">
    <property type="match status" value="1"/>
</dbReference>
<evidence type="ECO:0000256" key="7">
    <source>
        <dbReference type="SAM" id="MobiDB-lite"/>
    </source>
</evidence>
<dbReference type="SMART" id="SM00827">
    <property type="entry name" value="PKS_AT"/>
    <property type="match status" value="1"/>
</dbReference>
<accession>A0A1H1CB39</accession>
<dbReference type="InterPro" id="IPR016035">
    <property type="entry name" value="Acyl_Trfase/lysoPLipase"/>
</dbReference>
<keyword evidence="5" id="KW-0511">Multifunctional enzyme</keyword>
<dbReference type="CDD" id="cd05274">
    <property type="entry name" value="KR_FAS_SDR_x"/>
    <property type="match status" value="1"/>
</dbReference>
<dbReference type="SUPFAM" id="SSF47336">
    <property type="entry name" value="ACP-like"/>
    <property type="match status" value="1"/>
</dbReference>
<dbReference type="PROSITE" id="PS52004">
    <property type="entry name" value="KS3_2"/>
    <property type="match status" value="1"/>
</dbReference>
<proteinExistence type="predicted"/>
<dbReference type="Gene3D" id="3.40.366.10">
    <property type="entry name" value="Malonyl-Coenzyme A Acyl Carrier Protein, domain 2"/>
    <property type="match status" value="1"/>
</dbReference>
<dbReference type="InterPro" id="IPR032821">
    <property type="entry name" value="PKS_assoc"/>
</dbReference>
<dbReference type="SMART" id="SM01294">
    <property type="entry name" value="PKS_PP_betabranch"/>
    <property type="match status" value="1"/>
</dbReference>
<dbReference type="SUPFAM" id="SSF55048">
    <property type="entry name" value="Probable ACP-binding domain of malonyl-CoA ACP transacylase"/>
    <property type="match status" value="1"/>
</dbReference>
<dbReference type="SMART" id="SM00822">
    <property type="entry name" value="PKS_KR"/>
    <property type="match status" value="1"/>
</dbReference>
<dbReference type="Gene3D" id="3.10.129.110">
    <property type="entry name" value="Polyketide synthase dehydratase"/>
    <property type="match status" value="1"/>
</dbReference>
<keyword evidence="2" id="KW-0597">Phosphoprotein</keyword>
<dbReference type="InterPro" id="IPR050091">
    <property type="entry name" value="PKS_NRPS_Biosynth_Enz"/>
</dbReference>
<organism evidence="11 12">
    <name type="scientific">Tsukamurella pulmonis</name>
    <dbReference type="NCBI Taxonomy" id="47312"/>
    <lineage>
        <taxon>Bacteria</taxon>
        <taxon>Bacillati</taxon>
        <taxon>Actinomycetota</taxon>
        <taxon>Actinomycetes</taxon>
        <taxon>Mycobacteriales</taxon>
        <taxon>Tsukamurellaceae</taxon>
        <taxon>Tsukamurella</taxon>
    </lineage>
</organism>
<dbReference type="CDD" id="cd00833">
    <property type="entry name" value="PKS"/>
    <property type="match status" value="1"/>
</dbReference>
<dbReference type="InterPro" id="IPR014043">
    <property type="entry name" value="Acyl_transferase_dom"/>
</dbReference>
<dbReference type="InterPro" id="IPR018201">
    <property type="entry name" value="Ketoacyl_synth_AS"/>
</dbReference>
<dbReference type="SUPFAM" id="SSF51735">
    <property type="entry name" value="NAD(P)-binding Rossmann-fold domains"/>
    <property type="match status" value="2"/>
</dbReference>
<dbReference type="InterPro" id="IPR036736">
    <property type="entry name" value="ACP-like_sf"/>
</dbReference>
<evidence type="ECO:0000259" key="8">
    <source>
        <dbReference type="PROSITE" id="PS50075"/>
    </source>
</evidence>
<feature type="compositionally biased region" description="Low complexity" evidence="7">
    <location>
        <begin position="1490"/>
        <end position="1506"/>
    </location>
</feature>
<dbReference type="InterPro" id="IPR057326">
    <property type="entry name" value="KR_dom"/>
</dbReference>
<dbReference type="PROSITE" id="PS50075">
    <property type="entry name" value="CARRIER"/>
    <property type="match status" value="1"/>
</dbReference>
<dbReference type="SMART" id="SM00823">
    <property type="entry name" value="PKS_PP"/>
    <property type="match status" value="1"/>
</dbReference>
<evidence type="ECO:0000256" key="3">
    <source>
        <dbReference type="ARBA" id="ARBA00022679"/>
    </source>
</evidence>
<dbReference type="EMBL" id="FNLF01000002">
    <property type="protein sequence ID" value="SDQ61328.1"/>
    <property type="molecule type" value="Genomic_DNA"/>
</dbReference>
<name>A0A1H1CB39_9ACTN</name>
<dbReference type="InterPro" id="IPR016039">
    <property type="entry name" value="Thiolase-like"/>
</dbReference>
<dbReference type="InterPro" id="IPR020806">
    <property type="entry name" value="PKS_PP-bd"/>
</dbReference>
<protein>
    <submittedName>
        <fullName evidence="11">Ketoacyl-synthetase C-terminal extension</fullName>
    </submittedName>
</protein>
<evidence type="ECO:0000259" key="10">
    <source>
        <dbReference type="PROSITE" id="PS52019"/>
    </source>
</evidence>